<reference evidence="1 2" key="1">
    <citation type="submission" date="2014-07" db="EMBL/GenBank/DDBJ databases">
        <authorList>
            <person name="Zhang J.E."/>
            <person name="Yang H."/>
            <person name="Guo J."/>
            <person name="Deng Z."/>
            <person name="Luo H."/>
            <person name="Luo M."/>
            <person name="Zhao B."/>
        </authorList>
    </citation>
    <scope>NUCLEOTIDE SEQUENCE [LARGE SCALE GENOMIC DNA]</scope>
    <source>
        <strain evidence="1 2">1CP</strain>
        <plasmid evidence="2">Plasmid pr1cp1</plasmid>
    </source>
</reference>
<organism evidence="1 2">
    <name type="scientific">Rhodococcus opacus</name>
    <name type="common">Nocardia opaca</name>
    <dbReference type="NCBI Taxonomy" id="37919"/>
    <lineage>
        <taxon>Bacteria</taxon>
        <taxon>Bacillati</taxon>
        <taxon>Actinomycetota</taxon>
        <taxon>Actinomycetes</taxon>
        <taxon>Mycobacteriales</taxon>
        <taxon>Nocardiaceae</taxon>
        <taxon>Rhodococcus</taxon>
    </lineage>
</organism>
<accession>A0A1B1KJ34</accession>
<keyword evidence="1" id="KW-0614">Plasmid</keyword>
<evidence type="ECO:0000313" key="2">
    <source>
        <dbReference type="Proteomes" id="UP000186108"/>
    </source>
</evidence>
<dbReference type="EMBL" id="CP009112">
    <property type="protein sequence ID" value="ANS32607.1"/>
    <property type="molecule type" value="Genomic_DNA"/>
</dbReference>
<sequence length="314" mass="34857">MSPVSRSPQAVRASITDRLNRYAHEHGQNIALVRRRFVIARFLTRVFDADPDGWILKGGISMMVRLPQARYSKDIDLLAATDLPDSVDELRRAVRDHHLDHFRFEVGPSTELSHDKGVTVTVTASLGGKTYDSFSLDVVGSRRTLVGEIERRPIPRLVDTDDFPPETSVPLYPLADQIADKICALYEVHGVAGAASGRFRDLVDLLLVSMFLPIDLASTVDAVERERRVRGLPALPATLVSPGPAWETQWGKAARNSPLTADLYDLDAALAAAGRCYDRILGSLPTARELAVWSHERSAWETTERNVIRVEEIE</sequence>
<evidence type="ECO:0000313" key="1">
    <source>
        <dbReference type="EMBL" id="ANS32607.1"/>
    </source>
</evidence>
<proteinExistence type="predicted"/>
<protein>
    <recommendedName>
        <fullName evidence="3">Nucleotidyl transferase AbiEii/AbiGii toxin family protein</fullName>
    </recommendedName>
</protein>
<dbReference type="PATRIC" id="fig|37919.13.peg.8458"/>
<dbReference type="AlphaFoldDB" id="A0A1B1KJ34"/>
<gene>
    <name evidence="1" type="ORF">R1CP_40130</name>
</gene>
<geneLocation type="plasmid" evidence="2">
    <name>pr1cp1</name>
</geneLocation>
<dbReference type="Proteomes" id="UP000186108">
    <property type="component" value="Plasmid pR1CP1"/>
</dbReference>
<dbReference type="Pfam" id="PF08843">
    <property type="entry name" value="AbiEii"/>
    <property type="match status" value="1"/>
</dbReference>
<evidence type="ECO:0008006" key="3">
    <source>
        <dbReference type="Google" id="ProtNLM"/>
    </source>
</evidence>
<dbReference type="InterPro" id="IPR014942">
    <property type="entry name" value="AbiEii"/>
</dbReference>
<name>A0A1B1KJ34_RHOOP</name>